<evidence type="ECO:0000259" key="2">
    <source>
        <dbReference type="Pfam" id="PF10708"/>
    </source>
</evidence>
<evidence type="ECO:0000313" key="4">
    <source>
        <dbReference type="Proteomes" id="UP001206128"/>
    </source>
</evidence>
<feature type="domain" description="DUF2510" evidence="2">
    <location>
        <begin position="20"/>
        <end position="51"/>
    </location>
</feature>
<gene>
    <name evidence="3" type="ORF">LX83_004127</name>
</gene>
<reference evidence="3" key="1">
    <citation type="submission" date="2022-06" db="EMBL/GenBank/DDBJ databases">
        <title>Genomic Encyclopedia of Archaeal and Bacterial Type Strains, Phase II (KMG-II): from individual species to whole genera.</title>
        <authorList>
            <person name="Goeker M."/>
        </authorList>
    </citation>
    <scope>NUCLEOTIDE SEQUENCE</scope>
    <source>
        <strain evidence="3">DSM 43935</strain>
    </source>
</reference>
<organism evidence="3 4">
    <name type="scientific">Goodfellowiella coeruleoviolacea</name>
    <dbReference type="NCBI Taxonomy" id="334858"/>
    <lineage>
        <taxon>Bacteria</taxon>
        <taxon>Bacillati</taxon>
        <taxon>Actinomycetota</taxon>
        <taxon>Actinomycetes</taxon>
        <taxon>Pseudonocardiales</taxon>
        <taxon>Pseudonocardiaceae</taxon>
        <taxon>Goodfellowiella</taxon>
    </lineage>
</organism>
<keyword evidence="4" id="KW-1185">Reference proteome</keyword>
<feature type="region of interest" description="Disordered" evidence="1">
    <location>
        <begin position="1"/>
        <end position="21"/>
    </location>
</feature>
<evidence type="ECO:0000313" key="3">
    <source>
        <dbReference type="EMBL" id="MCP2167254.1"/>
    </source>
</evidence>
<protein>
    <recommendedName>
        <fullName evidence="2">DUF2510 domain-containing protein</fullName>
    </recommendedName>
</protein>
<proteinExistence type="predicted"/>
<feature type="region of interest" description="Disordered" evidence="1">
    <location>
        <begin position="43"/>
        <end position="72"/>
    </location>
</feature>
<dbReference type="AlphaFoldDB" id="A0AAE3KIC7"/>
<evidence type="ECO:0000256" key="1">
    <source>
        <dbReference type="SAM" id="MobiDB-lite"/>
    </source>
</evidence>
<dbReference type="EMBL" id="JAMTCK010000009">
    <property type="protein sequence ID" value="MCP2167254.1"/>
    <property type="molecule type" value="Genomic_DNA"/>
</dbReference>
<dbReference type="InterPro" id="IPR018929">
    <property type="entry name" value="DUF2510"/>
</dbReference>
<comment type="caution">
    <text evidence="3">The sequence shown here is derived from an EMBL/GenBank/DDBJ whole genome shotgun (WGS) entry which is preliminary data.</text>
</comment>
<accession>A0AAE3KIC7</accession>
<sequence length="204" mass="22033">MTYPPAPSLPTTPPARPADWLPDPLDDTLLRYWDGHRWTFHTAVRPSPAPAEPTPPGQSAQAAEPEAATTGLRPDIASALQRVRGTLIGSMKEVNLLADYLEPEEHVLALAGAQGDGHGVLACTNQRLLFLFVGLIRRQFLQVNWNQAKAVRYDRSTATFAVYTTKPTKRAVPAMAVRVPRLADANAVAEAAQAASAAPRLDIV</sequence>
<feature type="compositionally biased region" description="Pro residues" evidence="1">
    <location>
        <begin position="1"/>
        <end position="16"/>
    </location>
</feature>
<name>A0AAE3KIC7_9PSEU</name>
<dbReference type="Proteomes" id="UP001206128">
    <property type="component" value="Unassembled WGS sequence"/>
</dbReference>
<dbReference type="Pfam" id="PF10708">
    <property type="entry name" value="DUF2510"/>
    <property type="match status" value="1"/>
</dbReference>
<feature type="compositionally biased region" description="Pro residues" evidence="1">
    <location>
        <begin position="47"/>
        <end position="56"/>
    </location>
</feature>
<dbReference type="RefSeq" id="WP_253773935.1">
    <property type="nucleotide sequence ID" value="NZ_JAMTCK010000009.1"/>
</dbReference>